<organism evidence="2 3">
    <name type="scientific">Ficus carica</name>
    <name type="common">Common fig</name>
    <dbReference type="NCBI Taxonomy" id="3494"/>
    <lineage>
        <taxon>Eukaryota</taxon>
        <taxon>Viridiplantae</taxon>
        <taxon>Streptophyta</taxon>
        <taxon>Embryophyta</taxon>
        <taxon>Tracheophyta</taxon>
        <taxon>Spermatophyta</taxon>
        <taxon>Magnoliopsida</taxon>
        <taxon>eudicotyledons</taxon>
        <taxon>Gunneridae</taxon>
        <taxon>Pentapetalae</taxon>
        <taxon>rosids</taxon>
        <taxon>fabids</taxon>
        <taxon>Rosales</taxon>
        <taxon>Moraceae</taxon>
        <taxon>Ficeae</taxon>
        <taxon>Ficus</taxon>
    </lineage>
</organism>
<gene>
    <name evidence="2" type="ORF">TIFTF001_018528</name>
</gene>
<reference evidence="2" key="1">
    <citation type="submission" date="2023-07" db="EMBL/GenBank/DDBJ databases">
        <title>draft genome sequence of fig (Ficus carica).</title>
        <authorList>
            <person name="Takahashi T."/>
            <person name="Nishimura K."/>
        </authorList>
    </citation>
    <scope>NUCLEOTIDE SEQUENCE</scope>
</reference>
<comment type="caution">
    <text evidence="2">The sequence shown here is derived from an EMBL/GenBank/DDBJ whole genome shotgun (WGS) entry which is preliminary data.</text>
</comment>
<dbReference type="Proteomes" id="UP001187192">
    <property type="component" value="Unassembled WGS sequence"/>
</dbReference>
<protein>
    <submittedName>
        <fullName evidence="2">Uncharacterized protein</fullName>
    </submittedName>
</protein>
<proteinExistence type="predicted"/>
<evidence type="ECO:0000313" key="3">
    <source>
        <dbReference type="Proteomes" id="UP001187192"/>
    </source>
</evidence>
<evidence type="ECO:0000256" key="1">
    <source>
        <dbReference type="SAM" id="MobiDB-lite"/>
    </source>
</evidence>
<sequence>MKANVRPPKLDADNPTICRSQRTRTADQILSSHQGGRRTGLDCAPSTLPREMYPRLAGVPRPTLLPNISQVLSLYPLATGTAHLLLQHVTSPPAATYSDRSCPYRHQQRPPYCLLYRVRDMWHQSIGPIAPASLRPTHPSGALGSRPSWVAPSTQARERHL</sequence>
<dbReference type="EMBL" id="BTGU01000030">
    <property type="protein sequence ID" value="GMN49354.1"/>
    <property type="molecule type" value="Genomic_DNA"/>
</dbReference>
<feature type="region of interest" description="Disordered" evidence="1">
    <location>
        <begin position="133"/>
        <end position="161"/>
    </location>
</feature>
<keyword evidence="3" id="KW-1185">Reference proteome</keyword>
<evidence type="ECO:0000313" key="2">
    <source>
        <dbReference type="EMBL" id="GMN49354.1"/>
    </source>
</evidence>
<dbReference type="AlphaFoldDB" id="A0AA88AB79"/>
<accession>A0AA88AB79</accession>
<name>A0AA88AB79_FICCA</name>